<organism evidence="1 2">
    <name type="scientific">Trichothecium roseum</name>
    <dbReference type="NCBI Taxonomy" id="47278"/>
    <lineage>
        <taxon>Eukaryota</taxon>
        <taxon>Fungi</taxon>
        <taxon>Dikarya</taxon>
        <taxon>Ascomycota</taxon>
        <taxon>Pezizomycotina</taxon>
        <taxon>Sordariomycetes</taxon>
        <taxon>Hypocreomycetidae</taxon>
        <taxon>Hypocreales</taxon>
        <taxon>Hypocreales incertae sedis</taxon>
        <taxon>Trichothecium</taxon>
    </lineage>
</organism>
<evidence type="ECO:0000313" key="2">
    <source>
        <dbReference type="Proteomes" id="UP001163324"/>
    </source>
</evidence>
<protein>
    <submittedName>
        <fullName evidence="1">Uncharacterized protein</fullName>
    </submittedName>
</protein>
<sequence>MDTTVRRGASSQPPSGRSTPLGFSTRCWEEETALYLEKPLPDVPARNTHSARGRSARPRSPAPVPPLRITRKAVGSPSARYESQSPVRPPQLPRKSSRRKDRSSMVQPQQQHQQRQQFGAYSEWRPSPDRSSTLSSNLNPHVTVHGPAKHSKKIAQLLGHDVDVNDGLFRGVREQQRTYKPGHSRQTSDASITSTVPSLARSVDSMHPPPLEPSCTGHSSRDTSWGSSPSRRPMRDQVPHIAFESADGLPSESPSADEIMLAGEYHQFAAELANLDRTSLDDNALHLPMPTTKPVRPPRPADLETPQVVARPSTARETGPTWSPFPPPQQEQQQRPRAVPVNPVMQSVFDDDSDDDGDGDSDIKDRALKAIFGRKDGKSVDRLSVDRKARASVVDYNAGNGKDKDAKGRWDSALGKVRVWQAFKEGREK</sequence>
<name>A0ACC0UTK2_9HYPO</name>
<proteinExistence type="predicted"/>
<evidence type="ECO:0000313" key="1">
    <source>
        <dbReference type="EMBL" id="KAI9897455.1"/>
    </source>
</evidence>
<comment type="caution">
    <text evidence="1">The sequence shown here is derived from an EMBL/GenBank/DDBJ whole genome shotgun (WGS) entry which is preliminary data.</text>
</comment>
<gene>
    <name evidence="1" type="ORF">N3K66_007311</name>
</gene>
<reference evidence="1" key="1">
    <citation type="submission" date="2022-10" db="EMBL/GenBank/DDBJ databases">
        <title>Complete Genome of Trichothecium roseum strain YXFP-22015, a Plant Pathogen Isolated from Citrus.</title>
        <authorList>
            <person name="Wang Y."/>
            <person name="Zhu L."/>
        </authorList>
    </citation>
    <scope>NUCLEOTIDE SEQUENCE</scope>
    <source>
        <strain evidence="1">YXFP-22015</strain>
    </source>
</reference>
<keyword evidence="2" id="KW-1185">Reference proteome</keyword>
<dbReference type="Proteomes" id="UP001163324">
    <property type="component" value="Chromosome 7"/>
</dbReference>
<accession>A0ACC0UTK2</accession>
<dbReference type="EMBL" id="CM047946">
    <property type="protein sequence ID" value="KAI9897455.1"/>
    <property type="molecule type" value="Genomic_DNA"/>
</dbReference>